<dbReference type="AlphaFoldDB" id="A0A9P5CZY9"/>
<proteinExistence type="predicted"/>
<dbReference type="Pfam" id="PF07690">
    <property type="entry name" value="MFS_1"/>
    <property type="match status" value="1"/>
</dbReference>
<keyword evidence="8" id="KW-1185">Reference proteome</keyword>
<gene>
    <name evidence="7" type="ORF">GMORB2_7741</name>
</gene>
<dbReference type="InterPro" id="IPR036259">
    <property type="entry name" value="MFS_trans_sf"/>
</dbReference>
<dbReference type="OrthoDB" id="5215911at2759"/>
<dbReference type="GO" id="GO:0005886">
    <property type="term" value="C:plasma membrane"/>
    <property type="evidence" value="ECO:0007669"/>
    <property type="project" value="TreeGrafter"/>
</dbReference>
<dbReference type="RefSeq" id="XP_035320800.1">
    <property type="nucleotide sequence ID" value="XM_035469706.1"/>
</dbReference>
<evidence type="ECO:0000256" key="4">
    <source>
        <dbReference type="ARBA" id="ARBA00023136"/>
    </source>
</evidence>
<comment type="subcellular location">
    <subcellularLocation>
        <location evidence="1">Membrane</location>
        <topology evidence="1">Multi-pass membrane protein</topology>
    </subcellularLocation>
</comment>
<dbReference type="PANTHER" id="PTHR23502:SF30">
    <property type="entry name" value="TRANSPORTER, PUTATIVE (AFU_ORTHOLOGUE AFUA_8G04702)-RELATED"/>
    <property type="match status" value="1"/>
</dbReference>
<feature type="transmembrane region" description="Helical" evidence="6">
    <location>
        <begin position="418"/>
        <end position="437"/>
    </location>
</feature>
<keyword evidence="2 6" id="KW-0812">Transmembrane</keyword>
<evidence type="ECO:0000313" key="8">
    <source>
        <dbReference type="Proteomes" id="UP000749293"/>
    </source>
</evidence>
<dbReference type="Proteomes" id="UP000749293">
    <property type="component" value="Unassembled WGS sequence"/>
</dbReference>
<keyword evidence="3 6" id="KW-1133">Transmembrane helix</keyword>
<feature type="region of interest" description="Disordered" evidence="5">
    <location>
        <begin position="264"/>
        <end position="296"/>
    </location>
</feature>
<feature type="transmembrane region" description="Helical" evidence="6">
    <location>
        <begin position="222"/>
        <end position="242"/>
    </location>
</feature>
<feature type="region of interest" description="Disordered" evidence="5">
    <location>
        <begin position="1"/>
        <end position="20"/>
    </location>
</feature>
<dbReference type="GeneID" id="55973964"/>
<feature type="transmembrane region" description="Helical" evidence="6">
    <location>
        <begin position="481"/>
        <end position="504"/>
    </location>
</feature>
<dbReference type="EMBL" id="JAANYQ010000010">
    <property type="protein sequence ID" value="KAF4122148.1"/>
    <property type="molecule type" value="Genomic_DNA"/>
</dbReference>
<dbReference type="PANTHER" id="PTHR23502">
    <property type="entry name" value="MAJOR FACILITATOR SUPERFAMILY"/>
    <property type="match status" value="1"/>
</dbReference>
<dbReference type="GO" id="GO:0022857">
    <property type="term" value="F:transmembrane transporter activity"/>
    <property type="evidence" value="ECO:0007669"/>
    <property type="project" value="InterPro"/>
</dbReference>
<feature type="transmembrane region" description="Helical" evidence="6">
    <location>
        <begin position="376"/>
        <end position="397"/>
    </location>
</feature>
<comment type="caution">
    <text evidence="7">The sequence shown here is derived from an EMBL/GenBank/DDBJ whole genome shotgun (WGS) entry which is preliminary data.</text>
</comment>
<accession>A0A9P5CZY9</accession>
<evidence type="ECO:0000256" key="1">
    <source>
        <dbReference type="ARBA" id="ARBA00004141"/>
    </source>
</evidence>
<keyword evidence="4 6" id="KW-0472">Membrane</keyword>
<feature type="compositionally biased region" description="Basic and acidic residues" evidence="5">
    <location>
        <begin position="278"/>
        <end position="289"/>
    </location>
</feature>
<feature type="transmembrane region" description="Helical" evidence="6">
    <location>
        <begin position="510"/>
        <end position="531"/>
    </location>
</feature>
<protein>
    <submittedName>
        <fullName evidence="7">(MFS) transporter</fullName>
    </submittedName>
</protein>
<name>A0A9P5CZY9_9HYPO</name>
<organism evidence="7 8">
    <name type="scientific">Geosmithia morbida</name>
    <dbReference type="NCBI Taxonomy" id="1094350"/>
    <lineage>
        <taxon>Eukaryota</taxon>
        <taxon>Fungi</taxon>
        <taxon>Dikarya</taxon>
        <taxon>Ascomycota</taxon>
        <taxon>Pezizomycotina</taxon>
        <taxon>Sordariomycetes</taxon>
        <taxon>Hypocreomycetidae</taxon>
        <taxon>Hypocreales</taxon>
        <taxon>Bionectriaceae</taxon>
        <taxon>Geosmithia</taxon>
    </lineage>
</organism>
<dbReference type="Gene3D" id="1.20.1250.20">
    <property type="entry name" value="MFS general substrate transporter like domains"/>
    <property type="match status" value="1"/>
</dbReference>
<evidence type="ECO:0000256" key="6">
    <source>
        <dbReference type="SAM" id="Phobius"/>
    </source>
</evidence>
<feature type="transmembrane region" description="Helical" evidence="6">
    <location>
        <begin position="110"/>
        <end position="127"/>
    </location>
</feature>
<feature type="transmembrane region" description="Helical" evidence="6">
    <location>
        <begin position="443"/>
        <end position="469"/>
    </location>
</feature>
<evidence type="ECO:0000256" key="2">
    <source>
        <dbReference type="ARBA" id="ARBA00022692"/>
    </source>
</evidence>
<evidence type="ECO:0000313" key="7">
    <source>
        <dbReference type="EMBL" id="KAF4122148.1"/>
    </source>
</evidence>
<evidence type="ECO:0000256" key="5">
    <source>
        <dbReference type="SAM" id="MobiDB-lite"/>
    </source>
</evidence>
<sequence>MRTTTGTTPESDVDRRLPPGTVHLIDRDGTEIARHAQGKGEKDVILVPEPSADPEDPLNWTVRRKILATSCIVVYTITIAIPSSAVYSIVTPILQHTSLDLTDINNGTGIMFLFYGWACIPWQAIALQYGKRPVYLFSLVANIIILATAPLCKTSGTYLANRILLGMFGAPVESLPEISVTDIWFTHERPKYLALYGWSLSLTGKLAPMLSGFINIGMGWEWTLRWCAIWCAMGLVYCFFAMEETNYDRKHTAPMPAAVTETLSQDGGAASNTADEVGTEKAQDSEKIQASEPDSEVGQIQWPRKSYVDKLGFKDKKRPNRLVDIMIGPFKGFTYPAVVWAGLMYGANNLVWLGVQNATIGTVYTTQYGFSTAGVAGGYAGGVIGTIIGGYYCGKVGRLLTIKLARRNGGISEPEHNLYLFIASCILVPFASILYGLGVKYHVHWMALIISQVALSINSSLCIGCALNYAIGSYGELSGQMVTTCILIRNTLSFAVNYGITPWINASGYLRVYCIIAAISLVWNLSFILMVKYGRTLREKTAARYWRDVAHARSKGLGH</sequence>
<dbReference type="InterPro" id="IPR011701">
    <property type="entry name" value="MFS"/>
</dbReference>
<feature type="transmembrane region" description="Helical" evidence="6">
    <location>
        <begin position="66"/>
        <end position="90"/>
    </location>
</feature>
<dbReference type="SUPFAM" id="SSF103473">
    <property type="entry name" value="MFS general substrate transporter"/>
    <property type="match status" value="1"/>
</dbReference>
<feature type="compositionally biased region" description="Polar residues" evidence="5">
    <location>
        <begin position="264"/>
        <end position="274"/>
    </location>
</feature>
<evidence type="ECO:0000256" key="3">
    <source>
        <dbReference type="ARBA" id="ARBA00022989"/>
    </source>
</evidence>
<feature type="compositionally biased region" description="Polar residues" evidence="5">
    <location>
        <begin position="1"/>
        <end position="10"/>
    </location>
</feature>
<reference evidence="7" key="1">
    <citation type="submission" date="2020-03" db="EMBL/GenBank/DDBJ databases">
        <title>Site-based positive gene gene selection in Geosmithia morbida across the United States reveals a broad range of putative effectors and factors for local host and environmental adapation.</title>
        <authorList>
            <person name="Onufrak A."/>
            <person name="Murdoch R.W."/>
            <person name="Gazis R."/>
            <person name="Huff M."/>
            <person name="Staton M."/>
            <person name="Klingeman W."/>
            <person name="Hadziabdic D."/>
        </authorList>
    </citation>
    <scope>NUCLEOTIDE SEQUENCE</scope>
    <source>
        <strain evidence="7">1262</strain>
    </source>
</reference>
<feature type="transmembrane region" description="Helical" evidence="6">
    <location>
        <begin position="134"/>
        <end position="151"/>
    </location>
</feature>